<gene>
    <name evidence="1" type="ORF">VOLCADRAFT_98365</name>
</gene>
<evidence type="ECO:0000313" key="2">
    <source>
        <dbReference type="Proteomes" id="UP000001058"/>
    </source>
</evidence>
<dbReference type="AlphaFoldDB" id="D8UF56"/>
<accession>D8UF56</accession>
<dbReference type="RefSeq" id="XP_002957314.1">
    <property type="nucleotide sequence ID" value="XM_002957268.1"/>
</dbReference>
<dbReference type="Proteomes" id="UP000001058">
    <property type="component" value="Unassembled WGS sequence"/>
</dbReference>
<sequence length="207" mass="22916">MQMNLLSNKFQLQRARRWLVREHRLKLTSQIKQVNQTSRHVTCAPTPVVVDMEWSPLKGQAEMQWSPDNLSGWEAKEANLHAADSVLSPYKHVFNDKSELELEKNIANAILRRHILIGLSQDTTWETSVKILLKDGVNIHPAAVKAFGPKQPIGPVSNSAAAVADAVIEATSPEGGAYKGITTDNRPQWMLQPWATDAGGGRSPQQP</sequence>
<evidence type="ECO:0000313" key="1">
    <source>
        <dbReference type="EMBL" id="EFJ41658.1"/>
    </source>
</evidence>
<dbReference type="KEGG" id="vcn:VOLCADRAFT_98365"/>
<dbReference type="EMBL" id="GL378392">
    <property type="protein sequence ID" value="EFJ41658.1"/>
    <property type="molecule type" value="Genomic_DNA"/>
</dbReference>
<keyword evidence="2" id="KW-1185">Reference proteome</keyword>
<organism evidence="2">
    <name type="scientific">Volvox carteri f. nagariensis</name>
    <dbReference type="NCBI Taxonomy" id="3068"/>
    <lineage>
        <taxon>Eukaryota</taxon>
        <taxon>Viridiplantae</taxon>
        <taxon>Chlorophyta</taxon>
        <taxon>core chlorophytes</taxon>
        <taxon>Chlorophyceae</taxon>
        <taxon>CS clade</taxon>
        <taxon>Chlamydomonadales</taxon>
        <taxon>Volvocaceae</taxon>
        <taxon>Volvox</taxon>
    </lineage>
</organism>
<proteinExistence type="predicted"/>
<protein>
    <submittedName>
        <fullName evidence="1">Uncharacterized protein</fullName>
    </submittedName>
</protein>
<name>D8UF56_VOLCA</name>
<dbReference type="GeneID" id="9626729"/>
<reference evidence="1 2" key="1">
    <citation type="journal article" date="2010" name="Science">
        <title>Genomic analysis of organismal complexity in the multicellular green alga Volvox carteri.</title>
        <authorList>
            <person name="Prochnik S.E."/>
            <person name="Umen J."/>
            <person name="Nedelcu A.M."/>
            <person name="Hallmann A."/>
            <person name="Miller S.M."/>
            <person name="Nishii I."/>
            <person name="Ferris P."/>
            <person name="Kuo A."/>
            <person name="Mitros T."/>
            <person name="Fritz-Laylin L.K."/>
            <person name="Hellsten U."/>
            <person name="Chapman J."/>
            <person name="Simakov O."/>
            <person name="Rensing S.A."/>
            <person name="Terry A."/>
            <person name="Pangilinan J."/>
            <person name="Kapitonov V."/>
            <person name="Jurka J."/>
            <person name="Salamov A."/>
            <person name="Shapiro H."/>
            <person name="Schmutz J."/>
            <person name="Grimwood J."/>
            <person name="Lindquist E."/>
            <person name="Lucas S."/>
            <person name="Grigoriev I.V."/>
            <person name="Schmitt R."/>
            <person name="Kirk D."/>
            <person name="Rokhsar D.S."/>
        </authorList>
    </citation>
    <scope>NUCLEOTIDE SEQUENCE [LARGE SCALE GENOMIC DNA]</scope>
    <source>
        <strain evidence="2">f. Nagariensis / Eve</strain>
    </source>
</reference>
<dbReference type="InParanoid" id="D8UF56"/>